<dbReference type="InterPro" id="IPR050177">
    <property type="entry name" value="Lipid_A_modif_metabolic_enz"/>
</dbReference>
<protein>
    <submittedName>
        <fullName evidence="2">Epimerase</fullName>
    </submittedName>
</protein>
<reference evidence="3" key="1">
    <citation type="submission" date="2016-04" db="EMBL/GenBank/DDBJ databases">
        <title>The genome sequence project of a novel Fervidobacterium isolate from a hot spring in Thailand.</title>
        <authorList>
            <person name="Gonzalez J.M."/>
            <person name="Cuecas A."/>
            <person name="Kanoksilapatham W."/>
        </authorList>
    </citation>
    <scope>NUCLEOTIDE SEQUENCE [LARGE SCALE GENOMIC DNA]</scope>
    <source>
        <strain evidence="3">FC2004</strain>
    </source>
</reference>
<keyword evidence="3" id="KW-1185">Reference proteome</keyword>
<evidence type="ECO:0000259" key="1">
    <source>
        <dbReference type="Pfam" id="PF01370"/>
    </source>
</evidence>
<dbReference type="Pfam" id="PF01370">
    <property type="entry name" value="Epimerase"/>
    <property type="match status" value="1"/>
</dbReference>
<name>A0A1E3G0I9_9BACT</name>
<sequence>MLVTGATGHLGNVLCKVLLERGYGVKALIEPGTSTLPLEGLATENVFRDIRDDFKDLTADVDAIIHLASVISITPKNKKRVYSVNVEGTKNILNQAKSRGCPFIYASSVHVFVDKAPGSVYTEDDEINEEKVHGHYAKSKAIATKLVLDAFRQGLDGFVFFPTGIHGPFDYRLSHFSRVLINFKSGKLRYTVPGSFDFVDVRDCAKAVADLLELLFSGKINKDSFIISGWMVDFSKLPILCGSKPFKVLSWSAAEIFSYVGLILNTLGIDTEFVPYAIHNLKMAYRYSRKKLESFVSYSPRTVQESINDFFTWLESANPMRN</sequence>
<comment type="caution">
    <text evidence="2">The sequence shown here is derived from an EMBL/GenBank/DDBJ whole genome shotgun (WGS) entry which is preliminary data.</text>
</comment>
<dbReference type="OrthoDB" id="9807212at2"/>
<proteinExistence type="predicted"/>
<organism evidence="2 3">
    <name type="scientific">Fervidobacterium thailandense</name>
    <dbReference type="NCBI Taxonomy" id="1008305"/>
    <lineage>
        <taxon>Bacteria</taxon>
        <taxon>Thermotogati</taxon>
        <taxon>Thermotogota</taxon>
        <taxon>Thermotogae</taxon>
        <taxon>Thermotogales</taxon>
        <taxon>Fervidobacteriaceae</taxon>
        <taxon>Fervidobacterium</taxon>
    </lineage>
</organism>
<dbReference type="EMBL" id="LWAF01000021">
    <property type="protein sequence ID" value="ODN29759.1"/>
    <property type="molecule type" value="Genomic_DNA"/>
</dbReference>
<dbReference type="SUPFAM" id="SSF51735">
    <property type="entry name" value="NAD(P)-binding Rossmann-fold domains"/>
    <property type="match status" value="1"/>
</dbReference>
<dbReference type="Proteomes" id="UP000094570">
    <property type="component" value="Unassembled WGS sequence"/>
</dbReference>
<dbReference type="InterPro" id="IPR001509">
    <property type="entry name" value="Epimerase_deHydtase"/>
</dbReference>
<dbReference type="STRING" id="1008305.A4H02_09030"/>
<dbReference type="InterPro" id="IPR036291">
    <property type="entry name" value="NAD(P)-bd_dom_sf"/>
</dbReference>
<dbReference type="PANTHER" id="PTHR43245">
    <property type="entry name" value="BIFUNCTIONAL POLYMYXIN RESISTANCE PROTEIN ARNA"/>
    <property type="match status" value="1"/>
</dbReference>
<accession>A0A1E3G0I9</accession>
<gene>
    <name evidence="2" type="ORF">A4H02_09030</name>
</gene>
<dbReference type="Gene3D" id="3.40.50.720">
    <property type="entry name" value="NAD(P)-binding Rossmann-like Domain"/>
    <property type="match status" value="1"/>
</dbReference>
<feature type="domain" description="NAD-dependent epimerase/dehydratase" evidence="1">
    <location>
        <begin position="1"/>
        <end position="218"/>
    </location>
</feature>
<dbReference type="AlphaFoldDB" id="A0A1E3G0I9"/>
<evidence type="ECO:0000313" key="3">
    <source>
        <dbReference type="Proteomes" id="UP000094570"/>
    </source>
</evidence>
<evidence type="ECO:0000313" key="2">
    <source>
        <dbReference type="EMBL" id="ODN29759.1"/>
    </source>
</evidence>